<keyword evidence="3" id="KW-1185">Reference proteome</keyword>
<reference evidence="3" key="1">
    <citation type="submission" date="2017-01" db="EMBL/GenBank/DDBJ databases">
        <authorList>
            <person name="Varghese N."/>
            <person name="Submissions S."/>
        </authorList>
    </citation>
    <scope>NUCLEOTIDE SEQUENCE [LARGE SCALE GENOMIC DNA]</scope>
    <source>
        <strain evidence="3">ATCC 51758</strain>
    </source>
</reference>
<accession>A0A1N6T3Q2</accession>
<dbReference type="PIRSF" id="PIRSF004649">
    <property type="entry name" value="MlaC"/>
    <property type="match status" value="1"/>
</dbReference>
<feature type="signal peptide" evidence="1">
    <location>
        <begin position="1"/>
        <end position="48"/>
    </location>
</feature>
<proteinExistence type="predicted"/>
<dbReference type="PANTHER" id="PTHR36573:SF1">
    <property type="entry name" value="INTERMEMBRANE PHOSPHOLIPID TRANSPORT SYSTEM BINDING PROTEIN MLAC"/>
    <property type="match status" value="1"/>
</dbReference>
<dbReference type="Gene3D" id="1.10.10.640">
    <property type="entry name" value="phospholipid-binding protein"/>
    <property type="match status" value="1"/>
</dbReference>
<evidence type="ECO:0000256" key="1">
    <source>
        <dbReference type="SAM" id="SignalP"/>
    </source>
</evidence>
<sequence length="235" mass="26425">MWSRKPVRNNFMTDNRDARMVADVPRGVMMKKFLLSLCLMFSVLPALAADALKGPDALVREVSDDVLTIVRKDKAIQSGDTRRVIDLVEEKVLPHFNFRRMTMLAVGKDWRQANPEQQGKLVEAFRTLLVRTYSNALTQYRDQTIGYKPAKFAEADTSVRVQTEVRQAGAQPINIDYTLEKTPEGWKVFDVVVAGVSLVTNYRGTFAQEIRAGGVDGLIRSLEQKNRDLAAPAHS</sequence>
<dbReference type="Proteomes" id="UP000186819">
    <property type="component" value="Unassembled WGS sequence"/>
</dbReference>
<name>A0A1N6T3Q2_9RHOO</name>
<dbReference type="InterPro" id="IPR008869">
    <property type="entry name" value="MlaC/ttg2D"/>
</dbReference>
<protein>
    <submittedName>
        <fullName evidence="2">Phospholipid transport system substrate-binding protein</fullName>
    </submittedName>
</protein>
<evidence type="ECO:0000313" key="3">
    <source>
        <dbReference type="Proteomes" id="UP000186819"/>
    </source>
</evidence>
<dbReference type="EMBL" id="FTMD01000004">
    <property type="protein sequence ID" value="SIQ48018.1"/>
    <property type="molecule type" value="Genomic_DNA"/>
</dbReference>
<gene>
    <name evidence="2" type="ORF">SAMN05421829_104316</name>
</gene>
<dbReference type="STRING" id="34027.SAMN05421829_104316"/>
<keyword evidence="1" id="KW-0732">Signal</keyword>
<dbReference type="PANTHER" id="PTHR36573">
    <property type="entry name" value="INTERMEMBRANE PHOSPHOLIPID TRANSPORT SYSTEM BINDING PROTEIN MLAC"/>
    <property type="match status" value="1"/>
</dbReference>
<evidence type="ECO:0000313" key="2">
    <source>
        <dbReference type="EMBL" id="SIQ48018.1"/>
    </source>
</evidence>
<feature type="chain" id="PRO_5012297575" evidence="1">
    <location>
        <begin position="49"/>
        <end position="235"/>
    </location>
</feature>
<dbReference type="Gene3D" id="3.10.450.50">
    <property type="match status" value="1"/>
</dbReference>
<organism evidence="2 3">
    <name type="scientific">Aromatoleum tolulyticum</name>
    <dbReference type="NCBI Taxonomy" id="34027"/>
    <lineage>
        <taxon>Bacteria</taxon>
        <taxon>Pseudomonadati</taxon>
        <taxon>Pseudomonadota</taxon>
        <taxon>Betaproteobacteria</taxon>
        <taxon>Rhodocyclales</taxon>
        <taxon>Rhodocyclaceae</taxon>
        <taxon>Aromatoleum</taxon>
    </lineage>
</organism>
<dbReference type="Pfam" id="PF05494">
    <property type="entry name" value="MlaC"/>
    <property type="match status" value="1"/>
</dbReference>
<dbReference type="AlphaFoldDB" id="A0A1N6T3Q2"/>